<keyword evidence="10" id="KW-1185">Reference proteome</keyword>
<evidence type="ECO:0000256" key="1">
    <source>
        <dbReference type="ARBA" id="ARBA00004141"/>
    </source>
</evidence>
<dbReference type="GO" id="GO:0051146">
    <property type="term" value="P:striated muscle cell differentiation"/>
    <property type="evidence" value="ECO:0007669"/>
    <property type="project" value="TreeGrafter"/>
</dbReference>
<evidence type="ECO:0000256" key="6">
    <source>
        <dbReference type="SAM" id="Phobius"/>
    </source>
</evidence>
<feature type="transmembrane region" description="Helical" evidence="6">
    <location>
        <begin position="182"/>
        <end position="198"/>
    </location>
</feature>
<dbReference type="InterPro" id="IPR055272">
    <property type="entry name" value="POPDC1-3_dom"/>
</dbReference>
<organism>
    <name type="scientific">Culex quinquefasciatus</name>
    <name type="common">Southern house mosquito</name>
    <name type="synonym">Culex pungens</name>
    <dbReference type="NCBI Taxonomy" id="7176"/>
    <lineage>
        <taxon>Eukaryota</taxon>
        <taxon>Metazoa</taxon>
        <taxon>Ecdysozoa</taxon>
        <taxon>Arthropoda</taxon>
        <taxon>Hexapoda</taxon>
        <taxon>Insecta</taxon>
        <taxon>Pterygota</taxon>
        <taxon>Neoptera</taxon>
        <taxon>Endopterygota</taxon>
        <taxon>Diptera</taxon>
        <taxon>Nematocera</taxon>
        <taxon>Culicoidea</taxon>
        <taxon>Culicidae</taxon>
        <taxon>Culicinae</taxon>
        <taxon>Culicini</taxon>
        <taxon>Culex</taxon>
        <taxon>Culex</taxon>
    </lineage>
</organism>
<evidence type="ECO:0000256" key="3">
    <source>
        <dbReference type="ARBA" id="ARBA00022989"/>
    </source>
</evidence>
<feature type="compositionally biased region" description="Low complexity" evidence="5">
    <location>
        <begin position="121"/>
        <end position="131"/>
    </location>
</feature>
<sequence>MPLRRKRKRKIVNLIPQSCPKLDRLQRVMFLLGWALALGLVDTTSPLSVVQQPQQHHQHPVPVPAGGSFPASGIGSPNGLIIEDSPIAPSSQYIVSKDQWNGGGAAAAAAGAAHGHGHGGHSSQAGSSSGSSSGGGGGGMANGGGGAASSGSSDSAHPFSTFFDISQWTLMECFSLRRTQHLYYQLGNGLFLLAFLAPNAPFGMLWLRCVVIAGCVLLIIWGWQVECTVDVVVWASLFLAVNAIYVGALLCKLRPVKFEKEIEAVLNQTATVDDCQSAAYRYKPLRHVSNLNASQPENDSKIVKLRLEMFKTISS</sequence>
<keyword evidence="2 6" id="KW-0812">Transmembrane</keyword>
<protein>
    <recommendedName>
        <fullName evidence="7">POPDC1-3 domain-containing protein</fullName>
    </recommendedName>
</protein>
<dbReference type="InParanoid" id="B0WWC9"/>
<dbReference type="EMBL" id="DS232143">
    <property type="protein sequence ID" value="EDS36021.1"/>
    <property type="molecule type" value="Genomic_DNA"/>
</dbReference>
<gene>
    <name evidence="9" type="primary">6044148</name>
    <name evidence="8" type="ORF">CpipJ_CPIJ011456</name>
</gene>
<dbReference type="GO" id="GO:0042383">
    <property type="term" value="C:sarcolemma"/>
    <property type="evidence" value="ECO:0007669"/>
    <property type="project" value="TreeGrafter"/>
</dbReference>
<dbReference type="Pfam" id="PF04831">
    <property type="entry name" value="POPDC1-3"/>
    <property type="match status" value="1"/>
</dbReference>
<evidence type="ECO:0000256" key="5">
    <source>
        <dbReference type="SAM" id="MobiDB-lite"/>
    </source>
</evidence>
<dbReference type="GO" id="GO:0042391">
    <property type="term" value="P:regulation of membrane potential"/>
    <property type="evidence" value="ECO:0007669"/>
    <property type="project" value="TreeGrafter"/>
</dbReference>
<dbReference type="EnsemblMetazoa" id="CPIJ011456-RA">
    <property type="protein sequence ID" value="CPIJ011456-PA"/>
    <property type="gene ID" value="CPIJ011456"/>
</dbReference>
<evidence type="ECO:0000313" key="9">
    <source>
        <dbReference type="EnsemblMetazoa" id="CPIJ011456-PA"/>
    </source>
</evidence>
<proteinExistence type="predicted"/>
<keyword evidence="4 6" id="KW-0472">Membrane</keyword>
<dbReference type="VEuPathDB" id="VectorBase:CPIJ011456"/>
<reference evidence="8" key="1">
    <citation type="submission" date="2007-03" db="EMBL/GenBank/DDBJ databases">
        <title>Annotation of Culex pipiens quinquefasciatus.</title>
        <authorList>
            <consortium name="The Broad Institute Genome Sequencing Platform"/>
            <person name="Atkinson P.W."/>
            <person name="Hemingway J."/>
            <person name="Christensen B.M."/>
            <person name="Higgs S."/>
            <person name="Kodira C."/>
            <person name="Hannick L."/>
            <person name="Megy K."/>
            <person name="O'Leary S."/>
            <person name="Pearson M."/>
            <person name="Haas B.J."/>
            <person name="Mauceli E."/>
            <person name="Wortman J.R."/>
            <person name="Lee N.H."/>
            <person name="Guigo R."/>
            <person name="Stanke M."/>
            <person name="Alvarado L."/>
            <person name="Amedeo P."/>
            <person name="Antoine C.H."/>
            <person name="Arensburger P."/>
            <person name="Bidwell S.L."/>
            <person name="Crawford M."/>
            <person name="Camaro F."/>
            <person name="Devon K."/>
            <person name="Engels R."/>
            <person name="Hammond M."/>
            <person name="Howarth C."/>
            <person name="Koehrsen M."/>
            <person name="Lawson D."/>
            <person name="Montgomery P."/>
            <person name="Nene V."/>
            <person name="Nusbaum C."/>
            <person name="Puiu D."/>
            <person name="Romero-Severson J."/>
            <person name="Severson D.W."/>
            <person name="Shumway M."/>
            <person name="Sisk P."/>
            <person name="Stolte C."/>
            <person name="Zeng Q."/>
            <person name="Eisenstadt E."/>
            <person name="Fraser-Liggett C."/>
            <person name="Strausberg R."/>
            <person name="Galagan J."/>
            <person name="Birren B."/>
            <person name="Collins F.H."/>
        </authorList>
    </citation>
    <scope>NUCLEOTIDE SEQUENCE [LARGE SCALE GENOMIC DNA]</scope>
    <source>
        <strain evidence="8">JHB</strain>
    </source>
</reference>
<dbReference type="AlphaFoldDB" id="B0WWC9"/>
<dbReference type="HOGENOM" id="CLU_883539_0_0_1"/>
<dbReference type="VEuPathDB" id="VectorBase:CQUJHB002733"/>
<dbReference type="OrthoDB" id="425611at2759"/>
<evidence type="ECO:0000256" key="2">
    <source>
        <dbReference type="ARBA" id="ARBA00022692"/>
    </source>
</evidence>
<dbReference type="InterPro" id="IPR006916">
    <property type="entry name" value="POPDC1-3"/>
</dbReference>
<dbReference type="eggNOG" id="ENOG502QPUZ">
    <property type="taxonomic scope" value="Eukaryota"/>
</dbReference>
<dbReference type="PANTHER" id="PTHR12101:SF1">
    <property type="entry name" value="BVES"/>
    <property type="match status" value="1"/>
</dbReference>
<name>B0WWC9_CULQU</name>
<dbReference type="GO" id="GO:0030552">
    <property type="term" value="F:cAMP binding"/>
    <property type="evidence" value="ECO:0007669"/>
    <property type="project" value="TreeGrafter"/>
</dbReference>
<evidence type="ECO:0000256" key="4">
    <source>
        <dbReference type="ARBA" id="ARBA00023136"/>
    </source>
</evidence>
<feature type="transmembrane region" description="Helical" evidence="6">
    <location>
        <begin position="205"/>
        <end position="225"/>
    </location>
</feature>
<accession>B0WWC9</accession>
<evidence type="ECO:0000259" key="7">
    <source>
        <dbReference type="Pfam" id="PF04831"/>
    </source>
</evidence>
<dbReference type="PANTHER" id="PTHR12101">
    <property type="entry name" value="POPEYE DOMAIN CONTAINING PROTEIN"/>
    <property type="match status" value="1"/>
</dbReference>
<feature type="domain" description="POPDC1-3" evidence="7">
    <location>
        <begin position="179"/>
        <end position="267"/>
    </location>
</feature>
<comment type="subcellular location">
    <subcellularLocation>
        <location evidence="1">Membrane</location>
        <topology evidence="1">Multi-pass membrane protein</topology>
    </subcellularLocation>
</comment>
<dbReference type="Proteomes" id="UP000002320">
    <property type="component" value="Unassembled WGS sequence"/>
</dbReference>
<dbReference type="OMA" id="SAAYRYK"/>
<reference evidence="9" key="2">
    <citation type="submission" date="2020-05" db="UniProtKB">
        <authorList>
            <consortium name="EnsemblMetazoa"/>
        </authorList>
    </citation>
    <scope>IDENTIFICATION</scope>
    <source>
        <strain evidence="9">JHB</strain>
    </source>
</reference>
<feature type="compositionally biased region" description="Gly residues" evidence="5">
    <location>
        <begin position="132"/>
        <end position="148"/>
    </location>
</feature>
<feature type="region of interest" description="Disordered" evidence="5">
    <location>
        <begin position="106"/>
        <end position="152"/>
    </location>
</feature>
<dbReference type="KEGG" id="cqu:CpipJ_CPIJ011456"/>
<evidence type="ECO:0000313" key="10">
    <source>
        <dbReference type="Proteomes" id="UP000002320"/>
    </source>
</evidence>
<evidence type="ECO:0000313" key="8">
    <source>
        <dbReference type="EMBL" id="EDS36021.1"/>
    </source>
</evidence>
<keyword evidence="3 6" id="KW-1133">Transmembrane helix</keyword>
<feature type="transmembrane region" description="Helical" evidence="6">
    <location>
        <begin position="231"/>
        <end position="251"/>
    </location>
</feature>
<dbReference type="GO" id="GO:0007507">
    <property type="term" value="P:heart development"/>
    <property type="evidence" value="ECO:0007669"/>
    <property type="project" value="TreeGrafter"/>
</dbReference>